<dbReference type="CDD" id="cd05141">
    <property type="entry name" value="Barstar_evA4336-like"/>
    <property type="match status" value="1"/>
</dbReference>
<protein>
    <recommendedName>
        <fullName evidence="2">Barstar (barnase inhibitor) domain-containing protein</fullName>
    </recommendedName>
</protein>
<comment type="similarity">
    <text evidence="1">Belongs to the barstar family.</text>
</comment>
<sequence>MTDEAFAPVLEAVRATGWTSSVLDLDGVEDKAAFLDRCARALHFPDWFGHNWDALADSLKDLSWLPAARGRLLLVSGWQEYAAARPGEWAIALKVFSEAEAHWRTAGRGTLSVLLAVAAAGAGRA</sequence>
<dbReference type="Gene3D" id="3.30.370.10">
    <property type="entry name" value="Barstar-like"/>
    <property type="match status" value="1"/>
</dbReference>
<dbReference type="SUPFAM" id="SSF52038">
    <property type="entry name" value="Barstar-related"/>
    <property type="match status" value="1"/>
</dbReference>
<evidence type="ECO:0000313" key="3">
    <source>
        <dbReference type="EMBL" id="GHH75798.1"/>
    </source>
</evidence>
<proteinExistence type="inferred from homology"/>
<name>A0A919G1A6_9ACTN</name>
<evidence type="ECO:0000256" key="1">
    <source>
        <dbReference type="ARBA" id="ARBA00006845"/>
    </source>
</evidence>
<dbReference type="InterPro" id="IPR000468">
    <property type="entry name" value="Barstar"/>
</dbReference>
<reference evidence="3" key="1">
    <citation type="journal article" date="2014" name="Int. J. Syst. Evol. Microbiol.">
        <title>Complete genome sequence of Corynebacterium casei LMG S-19264T (=DSM 44701T), isolated from a smear-ripened cheese.</title>
        <authorList>
            <consortium name="US DOE Joint Genome Institute (JGI-PGF)"/>
            <person name="Walter F."/>
            <person name="Albersmeier A."/>
            <person name="Kalinowski J."/>
            <person name="Ruckert C."/>
        </authorList>
    </citation>
    <scope>NUCLEOTIDE SEQUENCE</scope>
    <source>
        <strain evidence="3">JCM 5069</strain>
    </source>
</reference>
<organism evidence="3 4">
    <name type="scientific">Streptomyces sulfonofaciens</name>
    <dbReference type="NCBI Taxonomy" id="68272"/>
    <lineage>
        <taxon>Bacteria</taxon>
        <taxon>Bacillati</taxon>
        <taxon>Actinomycetota</taxon>
        <taxon>Actinomycetes</taxon>
        <taxon>Kitasatosporales</taxon>
        <taxon>Streptomycetaceae</taxon>
        <taxon>Streptomyces</taxon>
    </lineage>
</organism>
<comment type="caution">
    <text evidence="3">The sequence shown here is derived from an EMBL/GenBank/DDBJ whole genome shotgun (WGS) entry which is preliminary data.</text>
</comment>
<reference evidence="3" key="2">
    <citation type="submission" date="2020-09" db="EMBL/GenBank/DDBJ databases">
        <authorList>
            <person name="Sun Q."/>
            <person name="Ohkuma M."/>
        </authorList>
    </citation>
    <scope>NUCLEOTIDE SEQUENCE</scope>
    <source>
        <strain evidence="3">JCM 5069</strain>
    </source>
</reference>
<evidence type="ECO:0000259" key="2">
    <source>
        <dbReference type="Pfam" id="PF01337"/>
    </source>
</evidence>
<feature type="domain" description="Barstar (barnase inhibitor)" evidence="2">
    <location>
        <begin position="22"/>
        <end position="109"/>
    </location>
</feature>
<dbReference type="AlphaFoldDB" id="A0A919G1A6"/>
<dbReference type="InterPro" id="IPR035905">
    <property type="entry name" value="Barstar-like_sf"/>
</dbReference>
<dbReference type="Proteomes" id="UP000603708">
    <property type="component" value="Unassembled WGS sequence"/>
</dbReference>
<dbReference type="EMBL" id="BNCD01000004">
    <property type="protein sequence ID" value="GHH75798.1"/>
    <property type="molecule type" value="Genomic_DNA"/>
</dbReference>
<gene>
    <name evidence="3" type="ORF">GCM10018793_20220</name>
</gene>
<keyword evidence="4" id="KW-1185">Reference proteome</keyword>
<dbReference type="RefSeq" id="WP_189930590.1">
    <property type="nucleotide sequence ID" value="NZ_BNCD01000004.1"/>
</dbReference>
<dbReference type="Pfam" id="PF01337">
    <property type="entry name" value="Barstar"/>
    <property type="match status" value="1"/>
</dbReference>
<evidence type="ECO:0000313" key="4">
    <source>
        <dbReference type="Proteomes" id="UP000603708"/>
    </source>
</evidence>
<accession>A0A919G1A6</accession>